<comment type="catalytic activity">
    <reaction evidence="14">
        <text>D-threo-isocitrate + NADP(+) = 2-oxoglutarate + CO2 + NADPH</text>
        <dbReference type="Rhea" id="RHEA:19629"/>
        <dbReference type="ChEBI" id="CHEBI:15562"/>
        <dbReference type="ChEBI" id="CHEBI:16526"/>
        <dbReference type="ChEBI" id="CHEBI:16810"/>
        <dbReference type="ChEBI" id="CHEBI:57783"/>
        <dbReference type="ChEBI" id="CHEBI:58349"/>
        <dbReference type="EC" id="1.1.1.42"/>
    </reaction>
</comment>
<dbReference type="Gene3D" id="3.40.718.10">
    <property type="entry name" value="Isopropylmalate Dehydrogenase"/>
    <property type="match status" value="1"/>
</dbReference>
<dbReference type="PANTHER" id="PTHR43504:SF1">
    <property type="entry name" value="ISOCITRATE DEHYDROGENASE [NADP]"/>
    <property type="match status" value="1"/>
</dbReference>
<evidence type="ECO:0000256" key="20">
    <source>
        <dbReference type="PIRSR" id="PIRSR604439-5"/>
    </source>
</evidence>
<feature type="modified residue" description="Phosphoserine" evidence="20">
    <location>
        <position position="115"/>
    </location>
</feature>
<keyword evidence="9 21" id="KW-0479">Metal-binding</keyword>
<dbReference type="GO" id="GO:0006099">
    <property type="term" value="P:tricarboxylic acid cycle"/>
    <property type="evidence" value="ECO:0007669"/>
    <property type="project" value="UniProtKB-UniRule"/>
</dbReference>
<keyword evidence="10 18" id="KW-0460">Magnesium</keyword>
<keyword evidence="7 21" id="KW-0816">Tricarboxylic acid cycle</keyword>
<evidence type="ECO:0000256" key="1">
    <source>
        <dbReference type="ARBA" id="ARBA00001936"/>
    </source>
</evidence>
<comment type="cofactor">
    <cofactor evidence="18">
        <name>Mg(2+)</name>
        <dbReference type="ChEBI" id="CHEBI:18420"/>
    </cofactor>
    <cofactor evidence="18">
        <name>Mn(2+)</name>
        <dbReference type="ChEBI" id="CHEBI:29035"/>
    </cofactor>
    <text evidence="18">Binds 1 Mg(2+) or Mn(2+) ion per subunit.</text>
</comment>
<keyword evidence="11 17" id="KW-0521">NADP</keyword>
<evidence type="ECO:0000256" key="15">
    <source>
        <dbReference type="ARBA" id="ARBA00046127"/>
    </source>
</evidence>
<evidence type="ECO:0000313" key="23">
    <source>
        <dbReference type="EMBL" id="OPA84075.1"/>
    </source>
</evidence>
<feature type="binding site" evidence="16">
    <location>
        <position position="155"/>
    </location>
    <ligand>
        <name>D-threo-isocitrate</name>
        <dbReference type="ChEBI" id="CHEBI:15562"/>
    </ligand>
</feature>
<proteinExistence type="inferred from homology"/>
<dbReference type="PANTHER" id="PTHR43504">
    <property type="entry name" value="ISOCITRATE DEHYDROGENASE [NADP]"/>
    <property type="match status" value="1"/>
</dbReference>
<dbReference type="SMART" id="SM01329">
    <property type="entry name" value="Iso_dh"/>
    <property type="match status" value="1"/>
</dbReference>
<keyword evidence="13 18" id="KW-0464">Manganese</keyword>
<comment type="similarity">
    <text evidence="2">Belongs to the isocitrate and isopropylmalate dehydrogenases family.</text>
</comment>
<evidence type="ECO:0000256" key="7">
    <source>
        <dbReference type="ARBA" id="ARBA00022532"/>
    </source>
</evidence>
<feature type="binding site" evidence="16">
    <location>
        <position position="131"/>
    </location>
    <ligand>
        <name>D-threo-isocitrate</name>
        <dbReference type="ChEBI" id="CHEBI:15562"/>
    </ligand>
</feature>
<evidence type="ECO:0000256" key="12">
    <source>
        <dbReference type="ARBA" id="ARBA00023002"/>
    </source>
</evidence>
<evidence type="ECO:0000256" key="18">
    <source>
        <dbReference type="PIRSR" id="PIRSR604439-3"/>
    </source>
</evidence>
<feature type="binding site" evidence="16">
    <location>
        <position position="115"/>
    </location>
    <ligand>
        <name>D-threo-isocitrate</name>
        <dbReference type="ChEBI" id="CHEBI:15562"/>
    </ligand>
</feature>
<evidence type="ECO:0000256" key="4">
    <source>
        <dbReference type="ARBA" id="ARBA00013013"/>
    </source>
</evidence>
<evidence type="ECO:0000256" key="9">
    <source>
        <dbReference type="ARBA" id="ARBA00022723"/>
    </source>
</evidence>
<evidence type="ECO:0000256" key="14">
    <source>
        <dbReference type="ARBA" id="ARBA00023554"/>
    </source>
</evidence>
<feature type="binding site" evidence="18">
    <location>
        <position position="309"/>
    </location>
    <ligand>
        <name>Mg(2+)</name>
        <dbReference type="ChEBI" id="CHEBI:18420"/>
    </ligand>
</feature>
<comment type="cofactor">
    <cofactor evidence="1">
        <name>Mn(2+)</name>
        <dbReference type="ChEBI" id="CHEBI:29035"/>
    </cofactor>
</comment>
<feature type="site" description="Critical for catalysis" evidence="19">
    <location>
        <position position="162"/>
    </location>
</feature>
<dbReference type="SUPFAM" id="SSF53659">
    <property type="entry name" value="Isocitrate/Isopropylmalate dehydrogenase-like"/>
    <property type="match status" value="1"/>
</dbReference>
<evidence type="ECO:0000256" key="16">
    <source>
        <dbReference type="PIRSR" id="PIRSR604439-1"/>
    </source>
</evidence>
<evidence type="ECO:0000256" key="11">
    <source>
        <dbReference type="ARBA" id="ARBA00022857"/>
    </source>
</evidence>
<dbReference type="Proteomes" id="UP000190965">
    <property type="component" value="Unassembled WGS sequence"/>
</dbReference>
<feature type="site" description="Critical for catalysis" evidence="19">
    <location>
        <position position="232"/>
    </location>
</feature>
<comment type="caution">
    <text evidence="23">The sequence shown here is derived from an EMBL/GenBank/DDBJ whole genome shotgun (WGS) entry which is preliminary data.</text>
</comment>
<evidence type="ECO:0000256" key="13">
    <source>
        <dbReference type="ARBA" id="ARBA00023211"/>
    </source>
</evidence>
<sequence>MGYKKIQVPAVGEKITVNADHSLNVPDTPIIPYIEGDGIGVDISPVMIKVVDAAVEKAYGGKRKISWMEVYAGEKATQVYDQDTWLPQETLDAVKDYVVSIKGPLTTPVGGGIRSLNVALRQQLDLYVCLRPVRWFEGVPSPVKKPGDVDMTIFRENSEDIYAGIEWKAGSPEAIKVIKFLKEEMGVTKIRFDQDCGIGVKPVSKEGTERLARKALQYVVDNDRDSLTIVHKGNIMKFTEGAFKEWAYGIAEKEFGATLLDGGPWMQFKNPKTGKNVVVKDAIADAMLQQILLRPAEYDVIATLNLNGDYLSDALAAEVGGIGIAPGANLSDTVAMFEATHGTAPKYAGKDQVNPGSLILSAEMMLRHMGWTEAADLIIKGTNGAISAKTVTYDFERLMDGAKLVSSSGFGDALISHM</sequence>
<evidence type="ECO:0000256" key="8">
    <source>
        <dbReference type="ARBA" id="ARBA00022553"/>
    </source>
</evidence>
<dbReference type="RefSeq" id="WP_078743292.1">
    <property type="nucleotide sequence ID" value="NZ_MSDF01000059.1"/>
</dbReference>
<dbReference type="InterPro" id="IPR004439">
    <property type="entry name" value="Isocitrate_DH_NADP_dimer_prok"/>
</dbReference>
<feature type="modified residue" description="N6-succinyllysine" evidence="20">
    <location>
        <position position="102"/>
    </location>
</feature>
<evidence type="ECO:0000256" key="5">
    <source>
        <dbReference type="ARBA" id="ARBA00019562"/>
    </source>
</evidence>
<keyword evidence="12" id="KW-0560">Oxidoreductase</keyword>
<evidence type="ECO:0000259" key="22">
    <source>
        <dbReference type="SMART" id="SM01329"/>
    </source>
</evidence>
<dbReference type="AlphaFoldDB" id="A0A1T2XW47"/>
<feature type="binding site" evidence="17">
    <location>
        <position position="354"/>
    </location>
    <ligand>
        <name>NADP(+)</name>
        <dbReference type="ChEBI" id="CHEBI:58349"/>
    </ligand>
</feature>
<dbReference type="EC" id="1.1.1.42" evidence="4 21"/>
<feature type="binding site" evidence="16">
    <location>
        <position position="117"/>
    </location>
    <ligand>
        <name>D-threo-isocitrate</name>
        <dbReference type="ChEBI" id="CHEBI:15562"/>
    </ligand>
</feature>
<feature type="binding site" evidence="17">
    <location>
        <position position="397"/>
    </location>
    <ligand>
        <name>NADP(+)</name>
        <dbReference type="ChEBI" id="CHEBI:58349"/>
    </ligand>
</feature>
<evidence type="ECO:0000256" key="21">
    <source>
        <dbReference type="RuleBase" id="RU004446"/>
    </source>
</evidence>
<organism evidence="23 24">
    <name type="scientific">Pseudomonas fluorescens</name>
    <dbReference type="NCBI Taxonomy" id="294"/>
    <lineage>
        <taxon>Bacteria</taxon>
        <taxon>Pseudomonadati</taxon>
        <taxon>Pseudomonadota</taxon>
        <taxon>Gammaproteobacteria</taxon>
        <taxon>Pseudomonadales</taxon>
        <taxon>Pseudomonadaceae</taxon>
        <taxon>Pseudomonas</taxon>
    </lineage>
</organism>
<evidence type="ECO:0000256" key="3">
    <source>
        <dbReference type="ARBA" id="ARBA00011738"/>
    </source>
</evidence>
<dbReference type="NCBIfam" id="NF005425">
    <property type="entry name" value="PRK07006.1"/>
    <property type="match status" value="1"/>
</dbReference>
<reference evidence="23 24" key="1">
    <citation type="submission" date="2016-12" db="EMBL/GenBank/DDBJ databases">
        <title>Draft genome sequences of seven strains of Pseudomonas fluorescens that produce 4-formylaminooxyvinylglycine.</title>
        <authorList>
            <person name="Okrent R.A."/>
            <person name="Manning V.A."/>
            <person name="Trippe K.M."/>
        </authorList>
    </citation>
    <scope>NUCLEOTIDE SEQUENCE [LARGE SCALE GENOMIC DNA]</scope>
    <source>
        <strain evidence="23 24">P5A</strain>
    </source>
</reference>
<feature type="modified residue" description="N6-acetyllysine" evidence="20">
    <location>
        <position position="144"/>
    </location>
</feature>
<feature type="binding site" evidence="16">
    <location>
        <position position="121"/>
    </location>
    <ligand>
        <name>D-threo-isocitrate</name>
        <dbReference type="ChEBI" id="CHEBI:15562"/>
    </ligand>
</feature>
<dbReference type="EMBL" id="MSDF01000059">
    <property type="protein sequence ID" value="OPA84075.1"/>
    <property type="molecule type" value="Genomic_DNA"/>
</dbReference>
<dbReference type="GO" id="GO:0000287">
    <property type="term" value="F:magnesium ion binding"/>
    <property type="evidence" value="ECO:0007669"/>
    <property type="project" value="InterPro"/>
</dbReference>
<evidence type="ECO:0000256" key="19">
    <source>
        <dbReference type="PIRSR" id="PIRSR604439-4"/>
    </source>
</evidence>
<evidence type="ECO:0000256" key="6">
    <source>
        <dbReference type="ARBA" id="ARBA00022435"/>
    </source>
</evidence>
<comment type="function">
    <text evidence="15">Catalyzes the oxidative decarboxylation of isocitrate to 2-oxoglutarate and carbon dioxide with the concomitant reduction of NADP(+).</text>
</comment>
<feature type="binding site" evidence="17">
    <location>
        <begin position="341"/>
        <end position="347"/>
    </location>
    <ligand>
        <name>NADP(+)</name>
        <dbReference type="ChEBI" id="CHEBI:58349"/>
    </ligand>
</feature>
<evidence type="ECO:0000313" key="24">
    <source>
        <dbReference type="Proteomes" id="UP000190965"/>
    </source>
</evidence>
<evidence type="ECO:0000256" key="17">
    <source>
        <dbReference type="PIRSR" id="PIRSR604439-2"/>
    </source>
</evidence>
<feature type="binding site" evidence="17">
    <location>
        <position position="393"/>
    </location>
    <ligand>
        <name>NADP(+)</name>
        <dbReference type="ChEBI" id="CHEBI:58349"/>
    </ligand>
</feature>
<dbReference type="GO" id="GO:0051287">
    <property type="term" value="F:NAD binding"/>
    <property type="evidence" value="ECO:0007669"/>
    <property type="project" value="InterPro"/>
</dbReference>
<feature type="domain" description="Isopropylmalate dehydrogenase-like" evidence="22">
    <location>
        <begin position="30"/>
        <end position="414"/>
    </location>
</feature>
<dbReference type="InterPro" id="IPR024084">
    <property type="entry name" value="IsoPropMal-DH-like_dom"/>
</dbReference>
<dbReference type="GO" id="GO:0004450">
    <property type="term" value="F:isocitrate dehydrogenase (NADP+) activity"/>
    <property type="evidence" value="ECO:0007669"/>
    <property type="project" value="UniProtKB-UniRule"/>
</dbReference>
<dbReference type="OrthoDB" id="9806254at2"/>
<name>A0A1T2XW47_PSEFL</name>
<dbReference type="Pfam" id="PF00180">
    <property type="entry name" value="Iso_dh"/>
    <property type="match status" value="1"/>
</dbReference>
<dbReference type="NCBIfam" id="TIGR00183">
    <property type="entry name" value="prok_nadp_idh"/>
    <property type="match status" value="1"/>
</dbReference>
<keyword evidence="6 21" id="KW-0329">Glyoxylate bypass</keyword>
<accession>A0A1T2XW47</accession>
<protein>
    <recommendedName>
        <fullName evidence="5 21">Isocitrate dehydrogenase [NADP]</fullName>
        <ecNumber evidence="4 21">1.1.1.42</ecNumber>
    </recommendedName>
</protein>
<dbReference type="FunFam" id="3.40.718.10:FF:000005">
    <property type="entry name" value="Isocitrate dehydrogenase [NADP]"/>
    <property type="match status" value="1"/>
</dbReference>
<dbReference type="InterPro" id="IPR019818">
    <property type="entry name" value="IsoCit/isopropylmalate_DH_CS"/>
</dbReference>
<evidence type="ECO:0000256" key="2">
    <source>
        <dbReference type="ARBA" id="ARBA00007769"/>
    </source>
</evidence>
<gene>
    <name evidence="23" type="ORF">BFW87_29725</name>
</gene>
<comment type="subunit">
    <text evidence="3">Homodimer.</text>
</comment>
<evidence type="ECO:0000256" key="10">
    <source>
        <dbReference type="ARBA" id="ARBA00022842"/>
    </source>
</evidence>
<feature type="binding site" evidence="17">
    <location>
        <position position="106"/>
    </location>
    <ligand>
        <name>NADP(+)</name>
        <dbReference type="ChEBI" id="CHEBI:58349"/>
    </ligand>
</feature>
<feature type="modified residue" description="N6-succinyllysine" evidence="20">
    <location>
        <position position="244"/>
    </location>
</feature>
<keyword evidence="8" id="KW-0597">Phosphoprotein</keyword>
<dbReference type="PROSITE" id="PS00470">
    <property type="entry name" value="IDH_IMDH"/>
    <property type="match status" value="1"/>
</dbReference>
<dbReference type="GO" id="GO:0006097">
    <property type="term" value="P:glyoxylate cycle"/>
    <property type="evidence" value="ECO:0007669"/>
    <property type="project" value="UniProtKB-KW"/>
</dbReference>